<comment type="function">
    <text evidence="10">Participates in the translocation of lipoproteins from the inner membrane to the outer membrane. Only forms a complex with a lipoprotein if the residue after the N-terminal Cys is not an aspartate (The Asp acts as a targeting signal to indicate that the lipoprotein should stay in the inner membrane).</text>
</comment>
<dbReference type="RefSeq" id="WP_057665411.1">
    <property type="nucleotide sequence ID" value="NZ_LDJH01000012.1"/>
</dbReference>
<evidence type="ECO:0000256" key="3">
    <source>
        <dbReference type="ARBA" id="ARBA00011245"/>
    </source>
</evidence>
<dbReference type="PANTHER" id="PTHR35869">
    <property type="entry name" value="OUTER-MEMBRANE LIPOPROTEIN CARRIER PROTEIN"/>
    <property type="match status" value="1"/>
</dbReference>
<keyword evidence="8 10" id="KW-0653">Protein transport</keyword>
<evidence type="ECO:0000256" key="10">
    <source>
        <dbReference type="HAMAP-Rule" id="MF_00240"/>
    </source>
</evidence>
<dbReference type="GO" id="GO:0042953">
    <property type="term" value="P:lipoprotein transport"/>
    <property type="evidence" value="ECO:0007669"/>
    <property type="project" value="InterPro"/>
</dbReference>
<proteinExistence type="inferred from homology"/>
<evidence type="ECO:0000256" key="1">
    <source>
        <dbReference type="ARBA" id="ARBA00004418"/>
    </source>
</evidence>
<evidence type="ECO:0000256" key="8">
    <source>
        <dbReference type="ARBA" id="ARBA00022927"/>
    </source>
</evidence>
<organism evidence="11 12">
    <name type="scientific">Stenotrophomonas koreensis</name>
    <dbReference type="NCBI Taxonomy" id="266128"/>
    <lineage>
        <taxon>Bacteria</taxon>
        <taxon>Pseudomonadati</taxon>
        <taxon>Pseudomonadota</taxon>
        <taxon>Gammaproteobacteria</taxon>
        <taxon>Lysobacterales</taxon>
        <taxon>Lysobacteraceae</taxon>
        <taxon>Stenotrophomonas</taxon>
    </lineage>
</organism>
<evidence type="ECO:0000256" key="2">
    <source>
        <dbReference type="ARBA" id="ARBA00007615"/>
    </source>
</evidence>
<protein>
    <recommendedName>
        <fullName evidence="4 10">Outer-membrane lipoprotein carrier protein</fullName>
    </recommendedName>
</protein>
<dbReference type="GO" id="GO:0030288">
    <property type="term" value="C:outer membrane-bounded periplasmic space"/>
    <property type="evidence" value="ECO:0007669"/>
    <property type="project" value="TreeGrafter"/>
</dbReference>
<dbReference type="OrthoDB" id="9787361at2"/>
<dbReference type="EMBL" id="LDJH01000012">
    <property type="protein sequence ID" value="KRG58089.1"/>
    <property type="molecule type" value="Genomic_DNA"/>
</dbReference>
<keyword evidence="6 10" id="KW-0732">Signal</keyword>
<dbReference type="AlphaFoldDB" id="A0A0R0BMC5"/>
<dbReference type="PANTHER" id="PTHR35869:SF1">
    <property type="entry name" value="OUTER-MEMBRANE LIPOPROTEIN CARRIER PROTEIN"/>
    <property type="match status" value="1"/>
</dbReference>
<dbReference type="InterPro" id="IPR029046">
    <property type="entry name" value="LolA/LolB/LppX"/>
</dbReference>
<dbReference type="Gene3D" id="2.50.20.10">
    <property type="entry name" value="Lipoprotein localisation LolA/LolB/LppX"/>
    <property type="match status" value="1"/>
</dbReference>
<keyword evidence="7 10" id="KW-0574">Periplasm</keyword>
<evidence type="ECO:0000313" key="12">
    <source>
        <dbReference type="Proteomes" id="UP000051254"/>
    </source>
</evidence>
<dbReference type="PATRIC" id="fig|266128.3.peg.316"/>
<dbReference type="HAMAP" id="MF_00240">
    <property type="entry name" value="LolA"/>
    <property type="match status" value="1"/>
</dbReference>
<evidence type="ECO:0000256" key="4">
    <source>
        <dbReference type="ARBA" id="ARBA00014035"/>
    </source>
</evidence>
<evidence type="ECO:0000256" key="7">
    <source>
        <dbReference type="ARBA" id="ARBA00022764"/>
    </source>
</evidence>
<name>A0A0R0BMC5_9GAMM</name>
<comment type="subunit">
    <text evidence="3 10">Monomer.</text>
</comment>
<dbReference type="Pfam" id="PF03548">
    <property type="entry name" value="LolA"/>
    <property type="match status" value="1"/>
</dbReference>
<feature type="signal peptide" evidence="10">
    <location>
        <begin position="1"/>
        <end position="26"/>
    </location>
</feature>
<dbReference type="GO" id="GO:0044874">
    <property type="term" value="P:lipoprotein localization to outer membrane"/>
    <property type="evidence" value="ECO:0007669"/>
    <property type="project" value="UniProtKB-UniRule"/>
</dbReference>
<evidence type="ECO:0000256" key="6">
    <source>
        <dbReference type="ARBA" id="ARBA00022729"/>
    </source>
</evidence>
<dbReference type="CDD" id="cd16325">
    <property type="entry name" value="LolA"/>
    <property type="match status" value="1"/>
</dbReference>
<dbReference type="STRING" id="266128.ABB25_07210"/>
<comment type="similarity">
    <text evidence="2 10">Belongs to the LolA family.</text>
</comment>
<dbReference type="InterPro" id="IPR004564">
    <property type="entry name" value="OM_lipoprot_carrier_LolA-like"/>
</dbReference>
<sequence length="213" mass="23507" precursor="true">MQLTIRTLAAAFVLTATTLAALPAQAGGRDDLKRFTANLQGLDGQFSQQVTDSRGRVKERSSGRVAIAAPRQLRWEYVRPHAQLIIADGRRVWAYEPDLEQVTVRAQGEEERNSPLAALVNPALLERQYDLSEEAAPRDGLNWLALSPKAGQEANFDYASLGFNAQGLAKMEILDSLGQRTLIEFSRWQRNPRFAASTFKFTPPAGVDVVGEP</sequence>
<dbReference type="InterPro" id="IPR018323">
    <property type="entry name" value="OM_lipoprot_carrier_LolA_Pbac"/>
</dbReference>
<gene>
    <name evidence="10" type="primary">lolA</name>
    <name evidence="11" type="ORF">ABB25_07210</name>
</gene>
<keyword evidence="9 10" id="KW-0143">Chaperone</keyword>
<evidence type="ECO:0000313" key="11">
    <source>
        <dbReference type="EMBL" id="KRG58089.1"/>
    </source>
</evidence>
<dbReference type="NCBIfam" id="TIGR00547">
    <property type="entry name" value="lolA"/>
    <property type="match status" value="1"/>
</dbReference>
<dbReference type="SUPFAM" id="SSF89392">
    <property type="entry name" value="Prokaryotic lipoproteins and lipoprotein localization factors"/>
    <property type="match status" value="1"/>
</dbReference>
<keyword evidence="5 10" id="KW-0813">Transport</keyword>
<dbReference type="Proteomes" id="UP000051254">
    <property type="component" value="Unassembled WGS sequence"/>
</dbReference>
<evidence type="ECO:0000256" key="5">
    <source>
        <dbReference type="ARBA" id="ARBA00022448"/>
    </source>
</evidence>
<accession>A0A0R0BMC5</accession>
<reference evidence="11 12" key="1">
    <citation type="submission" date="2015-05" db="EMBL/GenBank/DDBJ databases">
        <title>Genome sequencing and analysis of members of genus Stenotrophomonas.</title>
        <authorList>
            <person name="Patil P.P."/>
            <person name="Midha S."/>
            <person name="Patil P.B."/>
        </authorList>
    </citation>
    <scope>NUCLEOTIDE SEQUENCE [LARGE SCALE GENOMIC DNA]</scope>
    <source>
        <strain evidence="11 12">DSM 17805</strain>
    </source>
</reference>
<feature type="chain" id="PRO_5008995031" description="Outer-membrane lipoprotein carrier protein" evidence="10">
    <location>
        <begin position="27"/>
        <end position="213"/>
    </location>
</feature>
<evidence type="ECO:0000256" key="9">
    <source>
        <dbReference type="ARBA" id="ARBA00023186"/>
    </source>
</evidence>
<keyword evidence="12" id="KW-1185">Reference proteome</keyword>
<comment type="subcellular location">
    <subcellularLocation>
        <location evidence="1 10">Periplasm</location>
    </subcellularLocation>
</comment>
<comment type="caution">
    <text evidence="11">The sequence shown here is derived from an EMBL/GenBank/DDBJ whole genome shotgun (WGS) entry which is preliminary data.</text>
</comment>